<evidence type="ECO:0000313" key="6">
    <source>
        <dbReference type="Proteomes" id="UP000263486"/>
    </source>
</evidence>
<name>A0ABX9KJB2_9FUSO</name>
<feature type="compositionally biased region" description="Polar residues" evidence="2">
    <location>
        <begin position="81"/>
        <end position="94"/>
    </location>
</feature>
<organism evidence="5 6">
    <name type="scientific">Psychrilyobacter piezotolerans</name>
    <dbReference type="NCBI Taxonomy" id="2293438"/>
    <lineage>
        <taxon>Bacteria</taxon>
        <taxon>Fusobacteriati</taxon>
        <taxon>Fusobacteriota</taxon>
        <taxon>Fusobacteriia</taxon>
        <taxon>Fusobacteriales</taxon>
        <taxon>Fusobacteriaceae</taxon>
        <taxon>Psychrilyobacter</taxon>
    </lineage>
</organism>
<feature type="region of interest" description="Disordered" evidence="2">
    <location>
        <begin position="132"/>
        <end position="166"/>
    </location>
</feature>
<evidence type="ECO:0000256" key="3">
    <source>
        <dbReference type="SAM" id="Phobius"/>
    </source>
</evidence>
<keyword evidence="3" id="KW-1133">Transmembrane helix</keyword>
<evidence type="ECO:0000259" key="4">
    <source>
        <dbReference type="Pfam" id="PF10145"/>
    </source>
</evidence>
<reference evidence="5 6" key="1">
    <citation type="submission" date="2018-08" db="EMBL/GenBank/DDBJ databases">
        <title>Draft genome sequence of Psychrilyobacter sp. strain SD5 isolated from Black Sea water.</title>
        <authorList>
            <person name="Yadav S."/>
            <person name="Villanueva L."/>
            <person name="Damste J.S.S."/>
        </authorList>
    </citation>
    <scope>NUCLEOTIDE SEQUENCE [LARGE SCALE GENOMIC DNA]</scope>
    <source>
        <strain evidence="5 6">SD5</strain>
    </source>
</reference>
<dbReference type="PANTHER" id="PTHR37813">
    <property type="entry name" value="FELS-2 PROPHAGE PROTEIN"/>
    <property type="match status" value="1"/>
</dbReference>
<gene>
    <name evidence="5" type="ORF">DYH56_03470</name>
</gene>
<feature type="domain" description="Phage tail tape measure protein" evidence="4">
    <location>
        <begin position="274"/>
        <end position="477"/>
    </location>
</feature>
<evidence type="ECO:0000256" key="1">
    <source>
        <dbReference type="ARBA" id="ARBA00022612"/>
    </source>
</evidence>
<dbReference type="Proteomes" id="UP000263486">
    <property type="component" value="Unassembled WGS sequence"/>
</dbReference>
<feature type="region of interest" description="Disordered" evidence="2">
    <location>
        <begin position="61"/>
        <end position="94"/>
    </location>
</feature>
<feature type="compositionally biased region" description="Basic and acidic residues" evidence="2">
    <location>
        <begin position="132"/>
        <end position="159"/>
    </location>
</feature>
<keyword evidence="1" id="KW-1188">Viral release from host cell</keyword>
<keyword evidence="3" id="KW-0472">Membrane</keyword>
<evidence type="ECO:0000313" key="5">
    <source>
        <dbReference type="EMBL" id="REI42425.1"/>
    </source>
</evidence>
<accession>A0ABX9KJB2</accession>
<dbReference type="InterPro" id="IPR010090">
    <property type="entry name" value="Phage_tape_meas"/>
</dbReference>
<evidence type="ECO:0000256" key="2">
    <source>
        <dbReference type="SAM" id="MobiDB-lite"/>
    </source>
</evidence>
<dbReference type="Pfam" id="PF10145">
    <property type="entry name" value="PhageMin_Tail"/>
    <property type="match status" value="1"/>
</dbReference>
<feature type="compositionally biased region" description="Basic and acidic residues" evidence="2">
    <location>
        <begin position="61"/>
        <end position="80"/>
    </location>
</feature>
<dbReference type="NCBIfam" id="TIGR01760">
    <property type="entry name" value="tape_meas_TP901"/>
    <property type="match status" value="1"/>
</dbReference>
<keyword evidence="6" id="KW-1185">Reference proteome</keyword>
<keyword evidence="3" id="KW-0812">Transmembrane</keyword>
<feature type="transmembrane region" description="Helical" evidence="3">
    <location>
        <begin position="653"/>
        <end position="672"/>
    </location>
</feature>
<proteinExistence type="predicted"/>
<protein>
    <submittedName>
        <fullName evidence="5">Phage tail tape measure protein</fullName>
    </submittedName>
</protein>
<dbReference type="RefSeq" id="WP_114641466.1">
    <property type="nucleotide sequence ID" value="NZ_JAACIO010000004.1"/>
</dbReference>
<dbReference type="EMBL" id="QUAJ01000004">
    <property type="protein sequence ID" value="REI42425.1"/>
    <property type="molecule type" value="Genomic_DNA"/>
</dbReference>
<sequence length="876" mass="96881">MSNRDFIMKIGGYVDPSLTKSFNQSSQEVKKLSGQMKKMKDTNFSKSAKEIEKLSHEMRTLKTTSREISKLEEKSKKLENQFKQSRNSYSEQQRSLFEMTQKTKDLKKALERTSKPTKKMVNEFKKAKLAEDKLRDSTDKERKSLTDMMRKMKSVKQESNKYGASQEDLAKQISQVSKRQHTLAKSNEMTKRYKEQIRLSKEMKKALYQENQERFKQFRDNNKEKGKSSLYKGTGQAVAMGIGVKFAVDDESAFADVKKQLTLTDEGEIQKFRQELLKTTETIPLMNNEIYEIAAAAGRAGIAQEELTKFTFDTAKVAVAFGVDAEEAGSNLATWRTSLNMSQKEVMGLADQINVLGDNINVTPKQVGDIVTAMGPLGKIANVTAAQTATLGASLIDFGVKDASTASTALRKLYSTMSSGNAASSTKKSAFQALGFDPVQISEDMQKDSMGTIQKVMGAFKNLSESEKLSVGTQLFGEEAVGALLPLSQHLDKISNNLKMVNDKQKVANSVGKEFANVNKTTAAQLKISQRAILNLSLGFANTMLPAIQSATKGVTSFTNGMNSLTADHPQMTKAISYGAATLVGLRLASGGARLGLEQVFKMKDDYKTFMAAGKKIKEWKQWGPMLSKIKIIGGSTFKMLGKGAMAFGRLALANPWIIAIAAIAAGAYLVYKNWDKVKEGFSVVKAKITELWDKFKESPIGKIFEYTPLGSWIKGIKSLYGYWKKFKGKKENENPLKTPGLNKSRIKTYVPAYAKGGIMTTPHLAIVGDAPETIVPHDGSQQSKNLWYHAGAKLGMFAGKGIPALASNVKEKLSKTNIKNKFEVNVDYNPIIQGSITNINEMLKSSSEDLVKLIEETLEKIISKNMKLERRVSLD</sequence>
<dbReference type="PANTHER" id="PTHR37813:SF1">
    <property type="entry name" value="FELS-2 PROPHAGE PROTEIN"/>
    <property type="match status" value="1"/>
</dbReference>
<comment type="caution">
    <text evidence="5">The sequence shown here is derived from an EMBL/GenBank/DDBJ whole genome shotgun (WGS) entry which is preliminary data.</text>
</comment>